<dbReference type="PROSITE" id="PS51379">
    <property type="entry name" value="4FE4S_FER_2"/>
    <property type="match status" value="2"/>
</dbReference>
<keyword evidence="4" id="KW-0677">Repeat</keyword>
<dbReference type="PIRSF" id="PIRSF036408">
    <property type="entry name" value="PduS_prd"/>
    <property type="match status" value="1"/>
</dbReference>
<dbReference type="HOGENOM" id="CLU_010808_0_0_9"/>
<keyword evidence="10" id="KW-1185">Reference proteome</keyword>
<sequence>MSGDVVRAIHDAGVVGAGGAGFPTHVKTSAKVDCVIINGAECEPLLRVDQQLMRDMPRNLLKGLSMLLDAVGAKRGVIALKKKYTVAIEQLSSCITDPRIEIFKLDDFYPAGDEQVMVREVTGKSIPEAGIPLQVDCIVSNVETVLNVAASLEGQPVTDTWLTVTGRVTEPFTCQAPIGTSKREILAQAGVQKQEGLALIEGGPMMGKLVEDWDTPVTKTTKGLIVVPEDHPLVTARKAPLEVYLRQARSVCMGCARCTEMCPRNLLGHNLQPHLIMRAMAYGKADSQAIKSSLLCCECGVCEYACPMRLSPRWVNTSLKGQLVAAGIRYQGDGTEPEAAKSRDERKIPVKRLISRLALKEYDKPAPVKELANKPKKVTILLRQHIGVPCQPVVEVGDLVERGQLIGEIPEGKLGARVHASIDGVVLEQNVAQVVIQALD</sequence>
<dbReference type="InterPro" id="IPR010208">
    <property type="entry name" value="Ion_transpt_RnfC/RsxC"/>
</dbReference>
<accession>A4J433</accession>
<evidence type="ECO:0000256" key="1">
    <source>
        <dbReference type="ARBA" id="ARBA00022448"/>
    </source>
</evidence>
<dbReference type="EMBL" id="CP000612">
    <property type="protein sequence ID" value="ABO49836.1"/>
    <property type="molecule type" value="Genomic_DNA"/>
</dbReference>
<dbReference type="RefSeq" id="WP_011877659.1">
    <property type="nucleotide sequence ID" value="NC_009253.1"/>
</dbReference>
<feature type="domain" description="4Fe-4S ferredoxin-type" evidence="8">
    <location>
        <begin position="286"/>
        <end position="317"/>
    </location>
</feature>
<protein>
    <submittedName>
        <fullName evidence="9">Respiratory-chain NADH dehydrogenase domain, 51 kDa subunit</fullName>
    </submittedName>
</protein>
<dbReference type="Gene3D" id="3.30.70.20">
    <property type="match status" value="1"/>
</dbReference>
<dbReference type="InterPro" id="IPR017900">
    <property type="entry name" value="4Fe4S_Fe_S_CS"/>
</dbReference>
<dbReference type="SUPFAM" id="SSF51230">
    <property type="entry name" value="Single hybrid motif"/>
    <property type="match status" value="1"/>
</dbReference>
<keyword evidence="7" id="KW-0411">Iron-sulfur</keyword>
<dbReference type="Pfam" id="PF13534">
    <property type="entry name" value="Fer4_17"/>
    <property type="match status" value="1"/>
</dbReference>
<dbReference type="Proteomes" id="UP000001556">
    <property type="component" value="Chromosome"/>
</dbReference>
<dbReference type="AlphaFoldDB" id="A4J433"/>
<evidence type="ECO:0000313" key="9">
    <source>
        <dbReference type="EMBL" id="ABO49836.1"/>
    </source>
</evidence>
<keyword evidence="6" id="KW-0408">Iron</keyword>
<keyword evidence="2" id="KW-0004">4Fe-4S</keyword>
<keyword evidence="3" id="KW-0479">Metal-binding</keyword>
<evidence type="ECO:0000313" key="10">
    <source>
        <dbReference type="Proteomes" id="UP000001556"/>
    </source>
</evidence>
<evidence type="ECO:0000256" key="5">
    <source>
        <dbReference type="ARBA" id="ARBA00022982"/>
    </source>
</evidence>
<evidence type="ECO:0000256" key="3">
    <source>
        <dbReference type="ARBA" id="ARBA00022723"/>
    </source>
</evidence>
<dbReference type="GO" id="GO:0016020">
    <property type="term" value="C:membrane"/>
    <property type="evidence" value="ECO:0007669"/>
    <property type="project" value="InterPro"/>
</dbReference>
<evidence type="ECO:0000256" key="4">
    <source>
        <dbReference type="ARBA" id="ARBA00022737"/>
    </source>
</evidence>
<dbReference type="GO" id="GO:0009055">
    <property type="term" value="F:electron transfer activity"/>
    <property type="evidence" value="ECO:0007669"/>
    <property type="project" value="InterPro"/>
</dbReference>
<evidence type="ECO:0000259" key="8">
    <source>
        <dbReference type="PROSITE" id="PS51379"/>
    </source>
</evidence>
<keyword evidence="1" id="KW-0813">Transport</keyword>
<gene>
    <name evidence="9" type="ordered locus">Dred_1302</name>
</gene>
<evidence type="ECO:0000256" key="7">
    <source>
        <dbReference type="ARBA" id="ARBA00023014"/>
    </source>
</evidence>
<dbReference type="InterPro" id="IPR017054">
    <property type="entry name" value="PduS"/>
</dbReference>
<dbReference type="eggNOG" id="COG4656">
    <property type="taxonomic scope" value="Bacteria"/>
</dbReference>
<dbReference type="SUPFAM" id="SSF46548">
    <property type="entry name" value="alpha-helical ferredoxin"/>
    <property type="match status" value="1"/>
</dbReference>
<dbReference type="Pfam" id="PF13375">
    <property type="entry name" value="RnfC_N"/>
    <property type="match status" value="1"/>
</dbReference>
<keyword evidence="5" id="KW-0249">Electron transport</keyword>
<dbReference type="PANTHER" id="PTHR43034">
    <property type="entry name" value="ION-TRANSLOCATING OXIDOREDUCTASE COMPLEX SUBUNIT C"/>
    <property type="match status" value="1"/>
</dbReference>
<dbReference type="Pfam" id="PF01512">
    <property type="entry name" value="Complex1_51K"/>
    <property type="match status" value="1"/>
</dbReference>
<dbReference type="STRING" id="349161.Dred_1302"/>
<dbReference type="PANTHER" id="PTHR43034:SF2">
    <property type="entry name" value="ION-TRANSLOCATING OXIDOREDUCTASE COMPLEX SUBUNIT C"/>
    <property type="match status" value="1"/>
</dbReference>
<name>A4J433_DESRM</name>
<dbReference type="InterPro" id="IPR017896">
    <property type="entry name" value="4Fe4S_Fe-S-bd"/>
</dbReference>
<organism evidence="9 10">
    <name type="scientific">Desulforamulus reducens (strain ATCC BAA-1160 / DSM 100696 / MI-1)</name>
    <name type="common">Desulfotomaculum reducens</name>
    <dbReference type="NCBI Taxonomy" id="349161"/>
    <lineage>
        <taxon>Bacteria</taxon>
        <taxon>Bacillati</taxon>
        <taxon>Bacillota</taxon>
        <taxon>Clostridia</taxon>
        <taxon>Eubacteriales</taxon>
        <taxon>Peptococcaceae</taxon>
        <taxon>Desulforamulus</taxon>
    </lineage>
</organism>
<dbReference type="KEGG" id="drm:Dred_1302"/>
<dbReference type="InterPro" id="IPR037225">
    <property type="entry name" value="Nuo51_FMN-bd_sf"/>
</dbReference>
<dbReference type="InterPro" id="IPR026902">
    <property type="entry name" value="RnfC_N"/>
</dbReference>
<evidence type="ECO:0000256" key="2">
    <source>
        <dbReference type="ARBA" id="ARBA00022485"/>
    </source>
</evidence>
<dbReference type="PROSITE" id="PS00198">
    <property type="entry name" value="4FE4S_FER_1"/>
    <property type="match status" value="2"/>
</dbReference>
<evidence type="ECO:0000256" key="6">
    <source>
        <dbReference type="ARBA" id="ARBA00023004"/>
    </source>
</evidence>
<reference evidence="9 10" key="1">
    <citation type="submission" date="2007-03" db="EMBL/GenBank/DDBJ databases">
        <title>Complete sequence of Desulfotomaculum reducens MI-1.</title>
        <authorList>
            <consortium name="US DOE Joint Genome Institute"/>
            <person name="Copeland A."/>
            <person name="Lucas S."/>
            <person name="Lapidus A."/>
            <person name="Barry K."/>
            <person name="Detter J.C."/>
            <person name="Glavina del Rio T."/>
            <person name="Hammon N."/>
            <person name="Israni S."/>
            <person name="Dalin E."/>
            <person name="Tice H."/>
            <person name="Pitluck S."/>
            <person name="Sims D."/>
            <person name="Brettin T."/>
            <person name="Bruce D."/>
            <person name="Han C."/>
            <person name="Tapia R."/>
            <person name="Schmutz J."/>
            <person name="Larimer F."/>
            <person name="Land M."/>
            <person name="Hauser L."/>
            <person name="Kyrpides N."/>
            <person name="Kim E."/>
            <person name="Tebo B.M."/>
            <person name="Richardson P."/>
        </authorList>
    </citation>
    <scope>NUCLEOTIDE SEQUENCE [LARGE SCALE GENOMIC DNA]</scope>
    <source>
        <strain evidence="9 10">MI-1</strain>
    </source>
</reference>
<dbReference type="InterPro" id="IPR011538">
    <property type="entry name" value="Nuo51_FMN-bd"/>
</dbReference>
<feature type="domain" description="4Fe-4S ferredoxin-type" evidence="8">
    <location>
        <begin position="241"/>
        <end position="272"/>
    </location>
</feature>
<dbReference type="SUPFAM" id="SSF142019">
    <property type="entry name" value="Nqo1 FMN-binding domain-like"/>
    <property type="match status" value="1"/>
</dbReference>
<dbReference type="OrthoDB" id="9767754at2"/>
<dbReference type="Gene3D" id="3.40.50.11540">
    <property type="entry name" value="NADH-ubiquinone oxidoreductase 51kDa subunit"/>
    <property type="match status" value="1"/>
</dbReference>
<proteinExistence type="predicted"/>
<dbReference type="GO" id="GO:0046872">
    <property type="term" value="F:metal ion binding"/>
    <property type="evidence" value="ECO:0007669"/>
    <property type="project" value="UniProtKB-KW"/>
</dbReference>
<dbReference type="InterPro" id="IPR011053">
    <property type="entry name" value="Single_hybrid_motif"/>
</dbReference>
<dbReference type="GO" id="GO:0051539">
    <property type="term" value="F:4 iron, 4 sulfur cluster binding"/>
    <property type="evidence" value="ECO:0007669"/>
    <property type="project" value="UniProtKB-KW"/>
</dbReference>